<dbReference type="InterPro" id="IPR029753">
    <property type="entry name" value="D-isomer_DH_CS"/>
</dbReference>
<evidence type="ECO:0000313" key="8">
    <source>
        <dbReference type="Proteomes" id="UP000664495"/>
    </source>
</evidence>
<keyword evidence="8" id="KW-1185">Reference proteome</keyword>
<dbReference type="PANTHER" id="PTHR43026:SF1">
    <property type="entry name" value="2-HYDROXYACID DEHYDROGENASE HOMOLOG 1-RELATED"/>
    <property type="match status" value="1"/>
</dbReference>
<dbReference type="PANTHER" id="PTHR43026">
    <property type="entry name" value="2-HYDROXYACID DEHYDROGENASE HOMOLOG 1-RELATED"/>
    <property type="match status" value="1"/>
</dbReference>
<dbReference type="Pfam" id="PF02826">
    <property type="entry name" value="2-Hacid_dh_C"/>
    <property type="match status" value="1"/>
</dbReference>
<dbReference type="InterPro" id="IPR006140">
    <property type="entry name" value="D-isomer_DH_NAD-bd"/>
</dbReference>
<dbReference type="SUPFAM" id="SSF51735">
    <property type="entry name" value="NAD(P)-binding Rossmann-fold domains"/>
    <property type="match status" value="1"/>
</dbReference>
<dbReference type="NCBIfam" id="NF006374">
    <property type="entry name" value="PRK08605.1"/>
    <property type="match status" value="1"/>
</dbReference>
<evidence type="ECO:0000256" key="3">
    <source>
        <dbReference type="ARBA" id="ARBA00023027"/>
    </source>
</evidence>
<organism evidence="7 8">
    <name type="scientific">Candidatus Enterococcus murrayae</name>
    <dbReference type="NCBI Taxonomy" id="2815321"/>
    <lineage>
        <taxon>Bacteria</taxon>
        <taxon>Bacillati</taxon>
        <taxon>Bacillota</taxon>
        <taxon>Bacilli</taxon>
        <taxon>Lactobacillales</taxon>
        <taxon>Enterococcaceae</taxon>
        <taxon>Enterococcus</taxon>
    </lineage>
</organism>
<evidence type="ECO:0000259" key="5">
    <source>
        <dbReference type="Pfam" id="PF00389"/>
    </source>
</evidence>
<protein>
    <submittedName>
        <fullName evidence="7">D-2-hydroxyacid dehydrogenase</fullName>
    </submittedName>
</protein>
<gene>
    <name evidence="7" type="ORF">JZO85_06170</name>
</gene>
<name>A0ABS3HGW7_9ENTE</name>
<dbReference type="CDD" id="cd12186">
    <property type="entry name" value="LDH"/>
    <property type="match status" value="1"/>
</dbReference>
<dbReference type="InterPro" id="IPR036291">
    <property type="entry name" value="NAD(P)-bd_dom_sf"/>
</dbReference>
<feature type="domain" description="D-isomer specific 2-hydroxyacid dehydrogenase catalytic" evidence="5">
    <location>
        <begin position="8"/>
        <end position="315"/>
    </location>
</feature>
<dbReference type="SUPFAM" id="SSF52283">
    <property type="entry name" value="Formate/glycerate dehydrogenase catalytic domain-like"/>
    <property type="match status" value="1"/>
</dbReference>
<dbReference type="EMBL" id="JAFLVR010000012">
    <property type="protein sequence ID" value="MBO0451848.1"/>
    <property type="molecule type" value="Genomic_DNA"/>
</dbReference>
<dbReference type="Gene3D" id="3.40.50.720">
    <property type="entry name" value="NAD(P)-binding Rossmann-like Domain"/>
    <property type="match status" value="2"/>
</dbReference>
<feature type="domain" description="D-isomer specific 2-hydroxyacid dehydrogenase NAD-binding" evidence="6">
    <location>
        <begin position="97"/>
        <end position="283"/>
    </location>
</feature>
<evidence type="ECO:0000256" key="2">
    <source>
        <dbReference type="ARBA" id="ARBA00023002"/>
    </source>
</evidence>
<evidence type="ECO:0000313" key="7">
    <source>
        <dbReference type="EMBL" id="MBO0451848.1"/>
    </source>
</evidence>
<evidence type="ECO:0000256" key="4">
    <source>
        <dbReference type="RuleBase" id="RU003719"/>
    </source>
</evidence>
<sequence>MFVNEWVKKTGVQVDTVPYKLTLETVDMVRGYDGVSISEAGKFDSSIFPQLSKYGIKHLAQRTSGFEGFDLEAAKRSGIIITNVSSYSPESIAEFTLMLALQLVRRSKDLDQRVKRFDFNWSPEVRGKVMKEQTVAIIGVGRIGYEVAKLFKAFGSTINGYATHRNKNANDLFEYKDSIEEAIHNADIITLHIPGKEKNHHLFDKKMFNKFKPGACLINTSRGSLVNTSDLIEALDSGRVSAAALDVYENEAEYIPGKHEEISDTVFKELLNHPKVTFYPHCAYYTDVSMRNMVHYALDSIIEVIETGDSFSRVN</sequence>
<accession>A0ABS3HGW7</accession>
<evidence type="ECO:0000256" key="1">
    <source>
        <dbReference type="ARBA" id="ARBA00005854"/>
    </source>
</evidence>
<dbReference type="PROSITE" id="PS00671">
    <property type="entry name" value="D_2_HYDROXYACID_DH_3"/>
    <property type="match status" value="1"/>
</dbReference>
<proteinExistence type="inferred from homology"/>
<dbReference type="InterPro" id="IPR006139">
    <property type="entry name" value="D-isomer_2_OHA_DH_cat_dom"/>
</dbReference>
<dbReference type="Proteomes" id="UP000664495">
    <property type="component" value="Unassembled WGS sequence"/>
</dbReference>
<dbReference type="InterPro" id="IPR058205">
    <property type="entry name" value="D-LDH-like"/>
</dbReference>
<reference evidence="7 8" key="1">
    <citation type="submission" date="2021-03" db="EMBL/GenBank/DDBJ databases">
        <title>Enterococcal diversity collection.</title>
        <authorList>
            <person name="Gilmore M.S."/>
            <person name="Schwartzman J."/>
            <person name="Van Tyne D."/>
            <person name="Martin M."/>
            <person name="Earl A.M."/>
            <person name="Manson A.L."/>
            <person name="Straub T."/>
            <person name="Salamzade R."/>
            <person name="Saavedra J."/>
            <person name="Lebreton F."/>
            <person name="Prichula J."/>
            <person name="Schaufler K."/>
            <person name="Gaca A."/>
            <person name="Sgardioli B."/>
            <person name="Wagenaar J."/>
            <person name="Strong T."/>
        </authorList>
    </citation>
    <scope>NUCLEOTIDE SEQUENCE [LARGE SCALE GENOMIC DNA]</scope>
    <source>
        <strain evidence="7 8">MJM16</strain>
    </source>
</reference>
<comment type="similarity">
    <text evidence="1 4">Belongs to the D-isomer specific 2-hydroxyacid dehydrogenase family.</text>
</comment>
<comment type="caution">
    <text evidence="7">The sequence shown here is derived from an EMBL/GenBank/DDBJ whole genome shotgun (WGS) entry which is preliminary data.</text>
</comment>
<evidence type="ECO:0000259" key="6">
    <source>
        <dbReference type="Pfam" id="PF02826"/>
    </source>
</evidence>
<dbReference type="PROSITE" id="PS00670">
    <property type="entry name" value="D_2_HYDROXYACID_DH_2"/>
    <property type="match status" value="1"/>
</dbReference>
<dbReference type="Pfam" id="PF00389">
    <property type="entry name" value="2-Hacid_dh"/>
    <property type="match status" value="1"/>
</dbReference>
<keyword evidence="2 4" id="KW-0560">Oxidoreductase</keyword>
<keyword evidence="3" id="KW-0520">NAD</keyword>